<keyword evidence="2" id="KW-1185">Reference proteome</keyword>
<accession>A0ABT6TRW2</accession>
<dbReference type="Proteomes" id="UP001161691">
    <property type="component" value="Unassembled WGS sequence"/>
</dbReference>
<sequence length="195" mass="22239">MGQLGNNLYKSTGLWLGNVAYTHEQAIEAMLKSGMIIGEPLLEEVLWKFMTEDEKKHKILEYVSRIDAVGNTLFIIDVYFFPKEGRYDRQYFELINYVLSNSNAKTVKTVTYSSYNEALYSELKSNLTSLGIALSVATTDDFHDRFWISSEAKKGFILGTSLNGLGKKICLIDFLKEDDVIELLDNHQLLRCLQS</sequence>
<evidence type="ECO:0000313" key="1">
    <source>
        <dbReference type="EMBL" id="MDI4649582.1"/>
    </source>
</evidence>
<dbReference type="EMBL" id="JAGRPV010000001">
    <property type="protein sequence ID" value="MDI4649582.1"/>
    <property type="molecule type" value="Genomic_DNA"/>
</dbReference>
<dbReference type="RefSeq" id="WP_282912199.1">
    <property type="nucleotide sequence ID" value="NZ_JAGRPV010000001.1"/>
</dbReference>
<gene>
    <name evidence="1" type="ORF">KB449_31930</name>
</gene>
<evidence type="ECO:0000313" key="2">
    <source>
        <dbReference type="Proteomes" id="UP001161691"/>
    </source>
</evidence>
<proteinExistence type="predicted"/>
<protein>
    <submittedName>
        <fullName evidence="1">Uncharacterized protein</fullName>
    </submittedName>
</protein>
<name>A0ABT6TRW2_9BACL</name>
<reference evidence="1" key="1">
    <citation type="submission" date="2023-04" db="EMBL/GenBank/DDBJ databases">
        <title>Comparative genomic analysis of Cohnella hashimotonis sp. nov., isolated from the International Space Station.</title>
        <authorList>
            <person name="Venkateswaran K."/>
            <person name="Simpson A."/>
        </authorList>
    </citation>
    <scope>NUCLEOTIDE SEQUENCE</scope>
    <source>
        <strain evidence="1">F6_2S_P_1</strain>
    </source>
</reference>
<organism evidence="1 2">
    <name type="scientific">Cohnella hashimotonis</name>
    <dbReference type="NCBI Taxonomy" id="2826895"/>
    <lineage>
        <taxon>Bacteria</taxon>
        <taxon>Bacillati</taxon>
        <taxon>Bacillota</taxon>
        <taxon>Bacilli</taxon>
        <taxon>Bacillales</taxon>
        <taxon>Paenibacillaceae</taxon>
        <taxon>Cohnella</taxon>
    </lineage>
</organism>
<comment type="caution">
    <text evidence="1">The sequence shown here is derived from an EMBL/GenBank/DDBJ whole genome shotgun (WGS) entry which is preliminary data.</text>
</comment>